<accession>A0A1I5BC40</accession>
<dbReference type="AlphaFoldDB" id="A0A1I5BC40"/>
<dbReference type="Pfam" id="PF01757">
    <property type="entry name" value="Acyl_transf_3"/>
    <property type="match status" value="1"/>
</dbReference>
<dbReference type="GO" id="GO:0016747">
    <property type="term" value="F:acyltransferase activity, transferring groups other than amino-acyl groups"/>
    <property type="evidence" value="ECO:0007669"/>
    <property type="project" value="InterPro"/>
</dbReference>
<dbReference type="RefSeq" id="WP_230479617.1">
    <property type="nucleotide sequence ID" value="NZ_FOVC01000016.1"/>
</dbReference>
<evidence type="ECO:0000256" key="1">
    <source>
        <dbReference type="SAM" id="Phobius"/>
    </source>
</evidence>
<keyword evidence="1" id="KW-1133">Transmembrane helix</keyword>
<keyword evidence="3" id="KW-0378">Hydrolase</keyword>
<dbReference type="STRING" id="1367852.SAMN05216516_1165"/>
<feature type="transmembrane region" description="Helical" evidence="1">
    <location>
        <begin position="42"/>
        <end position="65"/>
    </location>
</feature>
<dbReference type="GO" id="GO:0016020">
    <property type="term" value="C:membrane"/>
    <property type="evidence" value="ECO:0007669"/>
    <property type="project" value="TreeGrafter"/>
</dbReference>
<feature type="transmembrane region" description="Helical" evidence="1">
    <location>
        <begin position="166"/>
        <end position="184"/>
    </location>
</feature>
<feature type="domain" description="Acyltransferase 3" evidence="2">
    <location>
        <begin position="7"/>
        <end position="335"/>
    </location>
</feature>
<organism evidence="3 4">
    <name type="scientific">Izhakiella capsodis</name>
    <dbReference type="NCBI Taxonomy" id="1367852"/>
    <lineage>
        <taxon>Bacteria</taxon>
        <taxon>Pseudomonadati</taxon>
        <taxon>Pseudomonadota</taxon>
        <taxon>Gammaproteobacteria</taxon>
        <taxon>Enterobacterales</taxon>
        <taxon>Erwiniaceae</taxon>
        <taxon>Izhakiella</taxon>
    </lineage>
</organism>
<protein>
    <submittedName>
        <fullName evidence="3">Peptidoglycan/LPS O-acetylase OafA/YrhL, contains acyltransferase and SGNH-hydrolase domains</fullName>
    </submittedName>
</protein>
<feature type="transmembrane region" description="Helical" evidence="1">
    <location>
        <begin position="142"/>
        <end position="161"/>
    </location>
</feature>
<sequence>MMKNKLESIQILRGLAVLSVVLFHYRFYLVPDGASLELPNKLFGWGNIGVDLFFVISGFIMVYVTDGKVSGLNTSLNFIVNRLTRVLPTYYIILLFAFLTGGAMSILHHPAKVSNLISALTFHPNLTNPAPLYVGESSMLNIRWTLNYEIYFYLAFAVCLLIKPRLFLLICWLSTPVIVAYFLMPNVTFLTSGYEFSSVMARFLTNPIILEFGIGAIAGYIFKHLKNSNELFFLALAIISLISIVFAIANGYLEGFNLITACSFAMLVITFSLADRFIVQFTPRFLIKLGDISFSLYLIHNPLANFLSDKVENIYPNAMHSTLGVIILLTASILMAILSHEYVEVRLSGRLRHTVSKYMPGTSKKINQDVQAM</sequence>
<evidence type="ECO:0000259" key="2">
    <source>
        <dbReference type="Pfam" id="PF01757"/>
    </source>
</evidence>
<evidence type="ECO:0000313" key="3">
    <source>
        <dbReference type="EMBL" id="SFN72275.1"/>
    </source>
</evidence>
<keyword evidence="3" id="KW-0808">Transferase</keyword>
<keyword evidence="1" id="KW-0472">Membrane</keyword>
<dbReference type="InterPro" id="IPR050879">
    <property type="entry name" value="Acyltransferase_3"/>
</dbReference>
<feature type="transmembrane region" description="Helical" evidence="1">
    <location>
        <begin position="204"/>
        <end position="222"/>
    </location>
</feature>
<feature type="transmembrane region" description="Helical" evidence="1">
    <location>
        <begin position="231"/>
        <end position="249"/>
    </location>
</feature>
<name>A0A1I5BC40_9GAMM</name>
<proteinExistence type="predicted"/>
<keyword evidence="3" id="KW-0012">Acyltransferase</keyword>
<feature type="transmembrane region" description="Helical" evidence="1">
    <location>
        <begin position="285"/>
        <end position="303"/>
    </location>
</feature>
<dbReference type="GO" id="GO:0016787">
    <property type="term" value="F:hydrolase activity"/>
    <property type="evidence" value="ECO:0007669"/>
    <property type="project" value="UniProtKB-KW"/>
</dbReference>
<evidence type="ECO:0000313" key="4">
    <source>
        <dbReference type="Proteomes" id="UP000242222"/>
    </source>
</evidence>
<keyword evidence="1" id="KW-0812">Transmembrane</keyword>
<dbReference type="PANTHER" id="PTHR23028">
    <property type="entry name" value="ACETYLTRANSFERASE"/>
    <property type="match status" value="1"/>
</dbReference>
<gene>
    <name evidence="3" type="ORF">SAMN05216516_1165</name>
</gene>
<dbReference type="PANTHER" id="PTHR23028:SF131">
    <property type="entry name" value="BLR2367 PROTEIN"/>
    <property type="match status" value="1"/>
</dbReference>
<dbReference type="EMBL" id="FOVC01000016">
    <property type="protein sequence ID" value="SFN72275.1"/>
    <property type="molecule type" value="Genomic_DNA"/>
</dbReference>
<feature type="transmembrane region" description="Helical" evidence="1">
    <location>
        <begin position="12"/>
        <end position="30"/>
    </location>
</feature>
<keyword evidence="4" id="KW-1185">Reference proteome</keyword>
<feature type="transmembrane region" description="Helical" evidence="1">
    <location>
        <begin position="255"/>
        <end position="273"/>
    </location>
</feature>
<dbReference type="InterPro" id="IPR002656">
    <property type="entry name" value="Acyl_transf_3_dom"/>
</dbReference>
<dbReference type="GO" id="GO:0000271">
    <property type="term" value="P:polysaccharide biosynthetic process"/>
    <property type="evidence" value="ECO:0007669"/>
    <property type="project" value="TreeGrafter"/>
</dbReference>
<dbReference type="Proteomes" id="UP000242222">
    <property type="component" value="Unassembled WGS sequence"/>
</dbReference>
<feature type="transmembrane region" description="Helical" evidence="1">
    <location>
        <begin position="323"/>
        <end position="343"/>
    </location>
</feature>
<reference evidence="4" key="1">
    <citation type="submission" date="2016-10" db="EMBL/GenBank/DDBJ databases">
        <authorList>
            <person name="Varghese N."/>
            <person name="Submissions S."/>
        </authorList>
    </citation>
    <scope>NUCLEOTIDE SEQUENCE [LARGE SCALE GENOMIC DNA]</scope>
    <source>
        <strain evidence="4">N6PO6</strain>
    </source>
</reference>
<feature type="transmembrane region" description="Helical" evidence="1">
    <location>
        <begin position="86"/>
        <end position="107"/>
    </location>
</feature>